<feature type="transmembrane region" description="Helical" evidence="1">
    <location>
        <begin position="38"/>
        <end position="54"/>
    </location>
</feature>
<dbReference type="Proteomes" id="UP000012960">
    <property type="component" value="Unplaced"/>
</dbReference>
<proteinExistence type="predicted"/>
<organism evidence="3 4">
    <name type="scientific">Musa acuminata subsp. malaccensis</name>
    <name type="common">Wild banana</name>
    <name type="synonym">Musa malaccensis</name>
    <dbReference type="NCBI Taxonomy" id="214687"/>
    <lineage>
        <taxon>Eukaryota</taxon>
        <taxon>Viridiplantae</taxon>
        <taxon>Streptophyta</taxon>
        <taxon>Embryophyta</taxon>
        <taxon>Tracheophyta</taxon>
        <taxon>Spermatophyta</taxon>
        <taxon>Magnoliopsida</taxon>
        <taxon>Liliopsida</taxon>
        <taxon>Zingiberales</taxon>
        <taxon>Musaceae</taxon>
        <taxon>Musa</taxon>
    </lineage>
</organism>
<name>A0A804I7R5_MUSAM</name>
<keyword evidence="1" id="KW-1133">Transmembrane helix</keyword>
<dbReference type="OrthoDB" id="1917400at2759"/>
<keyword evidence="1" id="KW-0472">Membrane</keyword>
<dbReference type="PANTHER" id="PTHR34666:SF1">
    <property type="entry name" value="OS02G0554800 PROTEIN"/>
    <property type="match status" value="1"/>
</dbReference>
<evidence type="ECO:0000313" key="4">
    <source>
        <dbReference type="Proteomes" id="UP000012960"/>
    </source>
</evidence>
<dbReference type="InParanoid" id="A0A804I7R5"/>
<keyword evidence="1" id="KW-0812">Transmembrane</keyword>
<sequence length="205" mass="22571">MSEMVTPCGSRALLVVSLYAGACVGASAHCGGRDIPTPITSITSFLLLLLLGSGRNSRRHRGMDEFSFPTIAADMDSLCRFPFPHFAASSPLRLIPSGEKTAACGCRRSFSSAEEAPRTVGRRPVAEERMDVLWEDFNQEELLRRSPCRGDNVEFCCLRVLNEKKKKSGHVGRRRRGSLTFSMLKALKKLFLIPKASSSGRTPFC</sequence>
<keyword evidence="4" id="KW-1185">Reference proteome</keyword>
<dbReference type="FunCoup" id="A0A804I7R5">
    <property type="interactions" value="108"/>
</dbReference>
<gene>
    <name evidence="2" type="ORF">GSMUA_205580.1</name>
</gene>
<dbReference type="PANTHER" id="PTHR34666">
    <property type="entry name" value="EXPRESSED PROTEIN"/>
    <property type="match status" value="1"/>
</dbReference>
<protein>
    <submittedName>
        <fullName evidence="2">(wild Malaysian banana) hypothetical protein</fullName>
    </submittedName>
</protein>
<evidence type="ECO:0000256" key="1">
    <source>
        <dbReference type="SAM" id="Phobius"/>
    </source>
</evidence>
<accession>A0A804I7R5</accession>
<reference evidence="2" key="1">
    <citation type="submission" date="2021-03" db="EMBL/GenBank/DDBJ databases">
        <authorList>
            <consortium name="Genoscope - CEA"/>
            <person name="William W."/>
        </authorList>
    </citation>
    <scope>NUCLEOTIDE SEQUENCE</scope>
    <source>
        <strain evidence="2">Doubled-haploid Pahang</strain>
    </source>
</reference>
<reference evidence="3" key="2">
    <citation type="submission" date="2021-05" db="UniProtKB">
        <authorList>
            <consortium name="EnsemblPlants"/>
        </authorList>
    </citation>
    <scope>IDENTIFICATION</scope>
    <source>
        <strain evidence="3">subsp. malaccensis</strain>
    </source>
</reference>
<evidence type="ECO:0000313" key="2">
    <source>
        <dbReference type="EMBL" id="CAG1848972.1"/>
    </source>
</evidence>
<dbReference type="EnsemblPlants" id="Ma03_t02680.1">
    <property type="protein sequence ID" value="Ma03_p02680.1"/>
    <property type="gene ID" value="Ma03_g02680"/>
</dbReference>
<evidence type="ECO:0000313" key="3">
    <source>
        <dbReference type="EnsemblPlants" id="Ma03_p02680.1"/>
    </source>
</evidence>
<dbReference type="AlphaFoldDB" id="A0A804I7R5"/>
<dbReference type="Gramene" id="Ma03_t02680.1">
    <property type="protein sequence ID" value="Ma03_p02680.1"/>
    <property type="gene ID" value="Ma03_g02680"/>
</dbReference>
<dbReference type="EMBL" id="HG996468">
    <property type="protein sequence ID" value="CAG1848972.1"/>
    <property type="molecule type" value="Genomic_DNA"/>
</dbReference>